<reference evidence="3 4" key="1">
    <citation type="submission" date="2019-03" db="EMBL/GenBank/DDBJ databases">
        <title>Genomic Encyclopedia of Type Strains, Phase IV (KMG-IV): sequencing the most valuable type-strain genomes for metagenomic binning, comparative biology and taxonomic classification.</title>
        <authorList>
            <person name="Goeker M."/>
        </authorList>
    </citation>
    <scope>NUCLEOTIDE SEQUENCE [LARGE SCALE GENOMIC DNA]</scope>
    <source>
        <strain evidence="3 4">DSM 100309</strain>
    </source>
</reference>
<keyword evidence="4" id="KW-1185">Reference proteome</keyword>
<sequence>MNKNHIGQLALALVLMASHIVAHAGVCEYADTTYAKISTGLAGAGVATGIGLNVAGVTALAHSSGAAIAATASSGYLAGTLGTVGTVVGFVTAPATLVVGGVAVVAAGGTIAYCHYTKDERPGVPARPASAHGKAK</sequence>
<gene>
    <name evidence="3" type="ORF">EDC63_101316</name>
</gene>
<proteinExistence type="predicted"/>
<keyword evidence="1" id="KW-0812">Transmembrane</keyword>
<dbReference type="AlphaFoldDB" id="A0A4R3YE46"/>
<dbReference type="EMBL" id="SMCO01000001">
    <property type="protein sequence ID" value="TCV90346.1"/>
    <property type="molecule type" value="Genomic_DNA"/>
</dbReference>
<keyword evidence="1" id="KW-1133">Transmembrane helix</keyword>
<feature type="signal peptide" evidence="2">
    <location>
        <begin position="1"/>
        <end position="24"/>
    </location>
</feature>
<name>A0A4R3YE46_9PROT</name>
<feature type="chain" id="PRO_5020599017" evidence="2">
    <location>
        <begin position="25"/>
        <end position="136"/>
    </location>
</feature>
<dbReference type="Proteomes" id="UP000295367">
    <property type="component" value="Unassembled WGS sequence"/>
</dbReference>
<feature type="transmembrane region" description="Helical" evidence="1">
    <location>
        <begin position="97"/>
        <end position="116"/>
    </location>
</feature>
<keyword evidence="1" id="KW-0472">Membrane</keyword>
<feature type="transmembrane region" description="Helical" evidence="1">
    <location>
        <begin position="68"/>
        <end position="91"/>
    </location>
</feature>
<evidence type="ECO:0000256" key="1">
    <source>
        <dbReference type="SAM" id="Phobius"/>
    </source>
</evidence>
<feature type="transmembrane region" description="Helical" evidence="1">
    <location>
        <begin position="40"/>
        <end position="61"/>
    </location>
</feature>
<evidence type="ECO:0000256" key="2">
    <source>
        <dbReference type="SAM" id="SignalP"/>
    </source>
</evidence>
<evidence type="ECO:0000313" key="3">
    <source>
        <dbReference type="EMBL" id="TCV90346.1"/>
    </source>
</evidence>
<evidence type="ECO:0000313" key="4">
    <source>
        <dbReference type="Proteomes" id="UP000295367"/>
    </source>
</evidence>
<comment type="caution">
    <text evidence="3">The sequence shown here is derived from an EMBL/GenBank/DDBJ whole genome shotgun (WGS) entry which is preliminary data.</text>
</comment>
<keyword evidence="2" id="KW-0732">Signal</keyword>
<organism evidence="3 4">
    <name type="scientific">Sulfurirhabdus autotrophica</name>
    <dbReference type="NCBI Taxonomy" id="1706046"/>
    <lineage>
        <taxon>Bacteria</taxon>
        <taxon>Pseudomonadati</taxon>
        <taxon>Pseudomonadota</taxon>
        <taxon>Betaproteobacteria</taxon>
        <taxon>Nitrosomonadales</taxon>
        <taxon>Sulfuricellaceae</taxon>
        <taxon>Sulfurirhabdus</taxon>
    </lineage>
</organism>
<dbReference type="RefSeq" id="WP_124947706.1">
    <property type="nucleotide sequence ID" value="NZ_BHVT01000073.1"/>
</dbReference>
<accession>A0A4R3YE46</accession>
<protein>
    <submittedName>
        <fullName evidence="3">Uncharacterized protein</fullName>
    </submittedName>
</protein>